<evidence type="ECO:0000259" key="8">
    <source>
        <dbReference type="PROSITE" id="PS50850"/>
    </source>
</evidence>
<feature type="transmembrane region" description="Helical" evidence="7">
    <location>
        <begin position="145"/>
        <end position="170"/>
    </location>
</feature>
<dbReference type="GO" id="GO:0005886">
    <property type="term" value="C:plasma membrane"/>
    <property type="evidence" value="ECO:0007669"/>
    <property type="project" value="TreeGrafter"/>
</dbReference>
<protein>
    <recommendedName>
        <fullName evidence="8">Major facilitator superfamily (MFS) profile domain-containing protein</fullName>
    </recommendedName>
</protein>
<organism evidence="9 10">
    <name type="scientific">Venturia effusa</name>
    <dbReference type="NCBI Taxonomy" id="50376"/>
    <lineage>
        <taxon>Eukaryota</taxon>
        <taxon>Fungi</taxon>
        <taxon>Dikarya</taxon>
        <taxon>Ascomycota</taxon>
        <taxon>Pezizomycotina</taxon>
        <taxon>Dothideomycetes</taxon>
        <taxon>Pleosporomycetidae</taxon>
        <taxon>Venturiales</taxon>
        <taxon>Venturiaceae</taxon>
        <taxon>Venturia</taxon>
    </lineage>
</organism>
<feature type="transmembrane region" description="Helical" evidence="7">
    <location>
        <begin position="357"/>
        <end position="376"/>
    </location>
</feature>
<feature type="transmembrane region" description="Helical" evidence="7">
    <location>
        <begin position="410"/>
        <end position="434"/>
    </location>
</feature>
<evidence type="ECO:0000256" key="5">
    <source>
        <dbReference type="ARBA" id="ARBA00023136"/>
    </source>
</evidence>
<comment type="subcellular location">
    <subcellularLocation>
        <location evidence="1">Membrane</location>
        <topology evidence="1">Multi-pass membrane protein</topology>
    </subcellularLocation>
</comment>
<name>A0A517LL81_9PEZI</name>
<keyword evidence="5 7" id="KW-0472">Membrane</keyword>
<feature type="transmembrane region" description="Helical" evidence="7">
    <location>
        <begin position="177"/>
        <end position="198"/>
    </location>
</feature>
<evidence type="ECO:0000256" key="3">
    <source>
        <dbReference type="ARBA" id="ARBA00022692"/>
    </source>
</evidence>
<feature type="transmembrane region" description="Helical" evidence="7">
    <location>
        <begin position="251"/>
        <end position="270"/>
    </location>
</feature>
<keyword evidence="2" id="KW-0813">Transport</keyword>
<evidence type="ECO:0000313" key="9">
    <source>
        <dbReference type="EMBL" id="QDS76389.1"/>
    </source>
</evidence>
<feature type="transmembrane region" description="Helical" evidence="7">
    <location>
        <begin position="282"/>
        <end position="300"/>
    </location>
</feature>
<dbReference type="InterPro" id="IPR020846">
    <property type="entry name" value="MFS_dom"/>
</dbReference>
<evidence type="ECO:0000256" key="2">
    <source>
        <dbReference type="ARBA" id="ARBA00022448"/>
    </source>
</evidence>
<feature type="transmembrane region" description="Helical" evidence="7">
    <location>
        <begin position="210"/>
        <end position="230"/>
    </location>
</feature>
<dbReference type="Gene3D" id="1.20.1250.20">
    <property type="entry name" value="MFS general substrate transporter like domains"/>
    <property type="match status" value="1"/>
</dbReference>
<keyword evidence="3 7" id="KW-0812">Transmembrane</keyword>
<evidence type="ECO:0000256" key="4">
    <source>
        <dbReference type="ARBA" id="ARBA00022989"/>
    </source>
</evidence>
<dbReference type="InterPro" id="IPR036259">
    <property type="entry name" value="MFS_trans_sf"/>
</dbReference>
<dbReference type="PANTHER" id="PTHR23501:SF177">
    <property type="entry name" value="MAJOR FACILITATOR SUPERFAMILY (MFS) PROFILE DOMAIN-CONTAINING PROTEIN-RELATED"/>
    <property type="match status" value="1"/>
</dbReference>
<dbReference type="AlphaFoldDB" id="A0A517LL81"/>
<feature type="transmembrane region" description="Helical" evidence="7">
    <location>
        <begin position="46"/>
        <end position="68"/>
    </location>
</feature>
<feature type="domain" description="Major facilitator superfamily (MFS) profile" evidence="8">
    <location>
        <begin position="55"/>
        <end position="495"/>
    </location>
</feature>
<dbReference type="CDD" id="cd17502">
    <property type="entry name" value="MFS_Azr1_MDR_like"/>
    <property type="match status" value="1"/>
</dbReference>
<evidence type="ECO:0000256" key="7">
    <source>
        <dbReference type="SAM" id="Phobius"/>
    </source>
</evidence>
<gene>
    <name evidence="9" type="ORF">FKW77_003619</name>
</gene>
<feature type="transmembrane region" description="Helical" evidence="7">
    <location>
        <begin position="120"/>
        <end position="139"/>
    </location>
</feature>
<dbReference type="GO" id="GO:0022857">
    <property type="term" value="F:transmembrane transporter activity"/>
    <property type="evidence" value="ECO:0007669"/>
    <property type="project" value="InterPro"/>
</dbReference>
<keyword evidence="10" id="KW-1185">Reference proteome</keyword>
<dbReference type="EMBL" id="CP042199">
    <property type="protein sequence ID" value="QDS76389.1"/>
    <property type="molecule type" value="Genomic_DNA"/>
</dbReference>
<accession>A0A517LL81</accession>
<proteinExistence type="predicted"/>
<feature type="transmembrane region" description="Helical" evidence="7">
    <location>
        <begin position="383"/>
        <end position="404"/>
    </location>
</feature>
<keyword evidence="4 7" id="KW-1133">Transmembrane helix</keyword>
<dbReference type="InterPro" id="IPR011701">
    <property type="entry name" value="MFS"/>
</dbReference>
<sequence>MSTCNPEKKPKLLEAEEPRTLESDVRVNGDSKLDIDSPSTPPIKEYLSGVHLVALLLSLMISVFLFALDMTILSNAIPSITGSFHSLADVTWYSSAFSLTTAPLQSAYGKAYKYFDQKNTFLASIAIFEIGNLLSAMAQNSPMLIIGRAVSGIGGGGLITGVFTIIAGVAPPKRVPTCMGVLGITFGVTSVVGPLLGGALTSGPGWRWCFWINLPLGAFAAALVMSVFTTPKAAKPPVDVSMGERILHMDPAGISLVLIAETCFVLAMQLESERGGDFAQAAYVGALVASAVVLVAFVGLEWHLGERAMIQYRLLRKSLVAANVVVNFFVAGAYFPLMYILPIYFQSVKDASASHSGVWTIPFVLGVSIFVIISNISMPRVPWTLWLIVGPAIIIAGTVCLYTMGPDTPLVRALGFQLVTGVGIGLVLQVPIAANQGLVAGSDVPAVIGTTLFFESIGSVIFTAAVEASFVAKLVASVKGTVALAIAGVRSSDVLEAGATGFRILFPGDVTEILNCYMDGIKSALTIVMVCACASFFFACVALVVYFAQRRGSVSDDCSVAVCETYDADANQKMETTSA</sequence>
<dbReference type="SUPFAM" id="SSF103473">
    <property type="entry name" value="MFS general substrate transporter"/>
    <property type="match status" value="1"/>
</dbReference>
<dbReference type="Pfam" id="PF07690">
    <property type="entry name" value="MFS_1"/>
    <property type="match status" value="1"/>
</dbReference>
<evidence type="ECO:0000313" key="10">
    <source>
        <dbReference type="Proteomes" id="UP000316270"/>
    </source>
</evidence>
<dbReference type="STRING" id="50376.A0A517LL81"/>
<evidence type="ECO:0000256" key="6">
    <source>
        <dbReference type="SAM" id="MobiDB-lite"/>
    </source>
</evidence>
<reference evidence="9 10" key="1">
    <citation type="submission" date="2019-07" db="EMBL/GenBank/DDBJ databases">
        <title>Finished genome of Venturia effusa.</title>
        <authorList>
            <person name="Young C.A."/>
            <person name="Cox M.P."/>
            <person name="Ganley A.R.D."/>
            <person name="David W.J."/>
        </authorList>
    </citation>
    <scope>NUCLEOTIDE SEQUENCE [LARGE SCALE GENOMIC DNA]</scope>
    <source>
        <strain evidence="10">albino</strain>
    </source>
</reference>
<feature type="region of interest" description="Disordered" evidence="6">
    <location>
        <begin position="1"/>
        <end position="32"/>
    </location>
</feature>
<dbReference type="PANTHER" id="PTHR23501">
    <property type="entry name" value="MAJOR FACILITATOR SUPERFAMILY"/>
    <property type="match status" value="1"/>
</dbReference>
<dbReference type="Proteomes" id="UP000316270">
    <property type="component" value="Chromosome 15"/>
</dbReference>
<feature type="transmembrane region" description="Helical" evidence="7">
    <location>
        <begin position="320"/>
        <end position="345"/>
    </location>
</feature>
<feature type="transmembrane region" description="Helical" evidence="7">
    <location>
        <begin position="524"/>
        <end position="547"/>
    </location>
</feature>
<evidence type="ECO:0000256" key="1">
    <source>
        <dbReference type="ARBA" id="ARBA00004141"/>
    </source>
</evidence>
<dbReference type="OrthoDB" id="10021397at2759"/>
<feature type="transmembrane region" description="Helical" evidence="7">
    <location>
        <begin position="446"/>
        <end position="466"/>
    </location>
</feature>
<dbReference type="PROSITE" id="PS50850">
    <property type="entry name" value="MFS"/>
    <property type="match status" value="1"/>
</dbReference>